<dbReference type="AlphaFoldDB" id="A0A1F2WNZ5"/>
<dbReference type="STRING" id="1797197.A2Y75_10225"/>
<reference evidence="1 2" key="1">
    <citation type="journal article" date="2016" name="Nat. Commun.">
        <title>Thousands of microbial genomes shed light on interconnected biogeochemical processes in an aquifer system.</title>
        <authorList>
            <person name="Anantharaman K."/>
            <person name="Brown C.T."/>
            <person name="Hug L.A."/>
            <person name="Sharon I."/>
            <person name="Castelle C.J."/>
            <person name="Probst A.J."/>
            <person name="Thomas B.C."/>
            <person name="Singh A."/>
            <person name="Wilkins M.J."/>
            <person name="Karaoz U."/>
            <person name="Brodie E.L."/>
            <person name="Williams K.H."/>
            <person name="Hubbard S.S."/>
            <person name="Banfield J.F."/>
        </authorList>
    </citation>
    <scope>NUCLEOTIDE SEQUENCE [LARGE SCALE GENOMIC DNA]</scope>
</reference>
<evidence type="ECO:0000313" key="1">
    <source>
        <dbReference type="EMBL" id="OFW58553.1"/>
    </source>
</evidence>
<gene>
    <name evidence="1" type="ORF">A2Y75_10225</name>
</gene>
<comment type="caution">
    <text evidence="1">The sequence shown here is derived from an EMBL/GenBank/DDBJ whole genome shotgun (WGS) entry which is preliminary data.</text>
</comment>
<dbReference type="Proteomes" id="UP000177876">
    <property type="component" value="Unassembled WGS sequence"/>
</dbReference>
<accession>A0A1F2WNZ5</accession>
<dbReference type="Pfam" id="PF18905">
    <property type="entry name" value="DUF5661"/>
    <property type="match status" value="1"/>
</dbReference>
<sequence>MSEKKFGREEAAKILSDLGLSDKYDANEFYMGINVELEHGTVDPATNVSNDDPIMTAKIALAHLNELPNYYTLLEEMEEKGEAMLQA</sequence>
<evidence type="ECO:0000313" key="2">
    <source>
        <dbReference type="Proteomes" id="UP000177876"/>
    </source>
</evidence>
<name>A0A1F2WNZ5_9ACTN</name>
<dbReference type="EMBL" id="MELK01000021">
    <property type="protein sequence ID" value="OFW58553.1"/>
    <property type="molecule type" value="Genomic_DNA"/>
</dbReference>
<dbReference type="InterPro" id="IPR043720">
    <property type="entry name" value="DUF5661"/>
</dbReference>
<organism evidence="1 2">
    <name type="scientific">Candidatus Solincola sediminis</name>
    <dbReference type="NCBI Taxonomy" id="1797199"/>
    <lineage>
        <taxon>Bacteria</taxon>
        <taxon>Bacillati</taxon>
        <taxon>Actinomycetota</taxon>
        <taxon>Candidatus Geothermincolia</taxon>
        <taxon>Candidatus Geothermincolales</taxon>
        <taxon>Candidatus Geothermincolaceae</taxon>
        <taxon>Candidatus Solincola</taxon>
    </lineage>
</organism>
<proteinExistence type="predicted"/>
<protein>
    <submittedName>
        <fullName evidence="1">Uncharacterized protein</fullName>
    </submittedName>
</protein>